<proteinExistence type="predicted"/>
<name>I3XFT3_SINF2</name>
<reference evidence="1" key="1">
    <citation type="journal article" date="2012" name="J. Bacteriol.">
        <title>Complete genome sequence of the broad-host-range strain Sinorhizobium fredii USDA257.</title>
        <authorList>
            <person name="Schuldes J."/>
            <person name="Rodriguez Orbegoso M."/>
            <person name="Schmeisser C."/>
            <person name="Krishnan H.B."/>
            <person name="Daniel R."/>
            <person name="Streit W.R."/>
        </authorList>
    </citation>
    <scope>NUCLEOTIDE SEQUENCE [LARGE SCALE GENOMIC DNA]</scope>
    <source>
        <strain evidence="1">USDA 257</strain>
        <plasmid evidence="1">pUSDA257</plasmid>
    </source>
</reference>
<evidence type="ECO:0000313" key="1">
    <source>
        <dbReference type="EMBL" id="AFL54739.1"/>
    </source>
</evidence>
<evidence type="ECO:0000313" key="2">
    <source>
        <dbReference type="Proteomes" id="UP000006180"/>
    </source>
</evidence>
<dbReference type="HOGENOM" id="CLU_2685860_0_0_5"/>
<geneLocation type="plasmid" evidence="2">
    <name>pUSDA257 fragment 1</name>
</geneLocation>
<gene>
    <name evidence="1" type="ORF">USDA257_p00200</name>
</gene>
<sequence length="74" mass="7844">MSRQPSSAKDGDAASDAVGRACCRDGLYEAVSSAGNTGTWYSAGITDIETAAAEALMLDFYLWAFTPHETPRLP</sequence>
<accession>I3XFT3</accession>
<dbReference type="EMBL" id="CP003564">
    <property type="protein sequence ID" value="AFL54739.1"/>
    <property type="molecule type" value="Genomic_DNA"/>
</dbReference>
<protein>
    <submittedName>
        <fullName evidence="1">Uncharacterized protein</fullName>
    </submittedName>
</protein>
<organism evidence="1">
    <name type="scientific">Sinorhizobium fredii (strain USDA 257)</name>
    <dbReference type="NCBI Taxonomy" id="1185652"/>
    <lineage>
        <taxon>Bacteria</taxon>
        <taxon>Pseudomonadati</taxon>
        <taxon>Pseudomonadota</taxon>
        <taxon>Alphaproteobacteria</taxon>
        <taxon>Hyphomicrobiales</taxon>
        <taxon>Rhizobiaceae</taxon>
        <taxon>Sinorhizobium/Ensifer group</taxon>
        <taxon>Sinorhizobium</taxon>
    </lineage>
</organism>
<dbReference type="AlphaFoldDB" id="I3XFT3"/>
<keyword evidence="1" id="KW-0614">Plasmid</keyword>